<name>A0A0W0FXQ1_MONRR</name>
<comment type="caution">
    <text evidence="1">The sequence shown here is derived from an EMBL/GenBank/DDBJ whole genome shotgun (WGS) entry which is preliminary data.</text>
</comment>
<protein>
    <submittedName>
        <fullName evidence="1">Uncharacterized protein</fullName>
    </submittedName>
</protein>
<evidence type="ECO:0000313" key="2">
    <source>
        <dbReference type="Proteomes" id="UP000054988"/>
    </source>
</evidence>
<accession>A0A0W0FXQ1</accession>
<organism evidence="1 2">
    <name type="scientific">Moniliophthora roreri</name>
    <name type="common">Frosty pod rot fungus</name>
    <name type="synonym">Monilia roreri</name>
    <dbReference type="NCBI Taxonomy" id="221103"/>
    <lineage>
        <taxon>Eukaryota</taxon>
        <taxon>Fungi</taxon>
        <taxon>Dikarya</taxon>
        <taxon>Basidiomycota</taxon>
        <taxon>Agaricomycotina</taxon>
        <taxon>Agaricomycetes</taxon>
        <taxon>Agaricomycetidae</taxon>
        <taxon>Agaricales</taxon>
        <taxon>Marasmiineae</taxon>
        <taxon>Marasmiaceae</taxon>
        <taxon>Moniliophthora</taxon>
    </lineage>
</organism>
<dbReference type="Proteomes" id="UP000054988">
    <property type="component" value="Unassembled WGS sequence"/>
</dbReference>
<sequence length="29" mass="3276">MPVLWPKASLLLVKFSTFLLTVNQIISLC</sequence>
<proteinExistence type="predicted"/>
<dbReference type="EMBL" id="LATX01001512">
    <property type="protein sequence ID" value="KTB41122.1"/>
    <property type="molecule type" value="Genomic_DNA"/>
</dbReference>
<dbReference type="AlphaFoldDB" id="A0A0W0FXQ1"/>
<reference evidence="1 2" key="1">
    <citation type="submission" date="2015-12" db="EMBL/GenBank/DDBJ databases">
        <title>Draft genome sequence of Moniliophthora roreri, the causal agent of frosty pod rot of cacao.</title>
        <authorList>
            <person name="Aime M.C."/>
            <person name="Diaz-Valderrama J.R."/>
            <person name="Kijpornyongpan T."/>
            <person name="Phillips-Mora W."/>
        </authorList>
    </citation>
    <scope>NUCLEOTIDE SEQUENCE [LARGE SCALE GENOMIC DNA]</scope>
    <source>
        <strain evidence="1 2">MCA 2952</strain>
    </source>
</reference>
<gene>
    <name evidence="1" type="ORF">WG66_6300</name>
</gene>
<evidence type="ECO:0000313" key="1">
    <source>
        <dbReference type="EMBL" id="KTB41122.1"/>
    </source>
</evidence>